<dbReference type="GO" id="GO:0009755">
    <property type="term" value="P:hormone-mediated signaling pathway"/>
    <property type="evidence" value="ECO:0007669"/>
    <property type="project" value="InterPro"/>
</dbReference>
<dbReference type="EMBL" id="JAGKHQ010000001">
    <property type="protein sequence ID" value="KAG7524118.1"/>
    <property type="molecule type" value="Genomic_DNA"/>
</dbReference>
<keyword evidence="1" id="KW-1015">Disulfide bond</keyword>
<feature type="disulfide bond" evidence="1">
    <location>
        <begin position="111"/>
        <end position="129"/>
    </location>
</feature>
<dbReference type="Pfam" id="PF05039">
    <property type="entry name" value="Agouti"/>
    <property type="match status" value="1"/>
</dbReference>
<organism evidence="4 5">
    <name type="scientific">Solea senegalensis</name>
    <name type="common">Senegalese sole</name>
    <dbReference type="NCBI Taxonomy" id="28829"/>
    <lineage>
        <taxon>Eukaryota</taxon>
        <taxon>Metazoa</taxon>
        <taxon>Chordata</taxon>
        <taxon>Craniata</taxon>
        <taxon>Vertebrata</taxon>
        <taxon>Euteleostomi</taxon>
        <taxon>Actinopterygii</taxon>
        <taxon>Neopterygii</taxon>
        <taxon>Teleostei</taxon>
        <taxon>Neoteleostei</taxon>
        <taxon>Acanthomorphata</taxon>
        <taxon>Carangaria</taxon>
        <taxon>Pleuronectiformes</taxon>
        <taxon>Pleuronectoidei</taxon>
        <taxon>Soleidae</taxon>
        <taxon>Solea</taxon>
    </lineage>
</organism>
<dbReference type="GO" id="GO:0007218">
    <property type="term" value="P:neuropeptide signaling pathway"/>
    <property type="evidence" value="ECO:0007669"/>
    <property type="project" value="TreeGrafter"/>
</dbReference>
<dbReference type="InterPro" id="IPR007733">
    <property type="entry name" value="Agouti"/>
</dbReference>
<evidence type="ECO:0000313" key="4">
    <source>
        <dbReference type="EMBL" id="KAG7524118.1"/>
    </source>
</evidence>
<dbReference type="PROSITE" id="PS51150">
    <property type="entry name" value="AGOUTI_2"/>
    <property type="match status" value="1"/>
</dbReference>
<evidence type="ECO:0000259" key="3">
    <source>
        <dbReference type="PROSITE" id="PS51150"/>
    </source>
</evidence>
<protein>
    <submittedName>
        <fullName evidence="4">Agouti-signaling protein-like</fullName>
    </submittedName>
</protein>
<evidence type="ECO:0000313" key="5">
    <source>
        <dbReference type="Proteomes" id="UP000693946"/>
    </source>
</evidence>
<gene>
    <name evidence="4" type="ORF">JOB18_007893</name>
</gene>
<comment type="caution">
    <text evidence="4">The sequence shown here is derived from an EMBL/GenBank/DDBJ whole genome shotgun (WGS) entry which is preliminary data.</text>
</comment>
<dbReference type="GO" id="GO:0005184">
    <property type="term" value="F:neuropeptide hormone activity"/>
    <property type="evidence" value="ECO:0007669"/>
    <property type="project" value="TreeGrafter"/>
</dbReference>
<proteinExistence type="predicted"/>
<feature type="domain" description="Agouti" evidence="3">
    <location>
        <begin position="98"/>
        <end position="136"/>
    </location>
</feature>
<sequence length="140" mass="15596">MKLAIFFLVVLHVAFINGALFARSAPQRAYNNLPSSDKGDRATAGTGTLIYGRQRPLFARRGQYERQSVPQKFRVSHASPIIRPPPPKVTPKPVKPTCSQLAQSCLPLSGCCDPHTSCHCRFFNAICFCRKTNLQHEKKS</sequence>
<evidence type="ECO:0000256" key="2">
    <source>
        <dbReference type="SAM" id="SignalP"/>
    </source>
</evidence>
<dbReference type="Proteomes" id="UP000693946">
    <property type="component" value="Linkage Group LG1"/>
</dbReference>
<dbReference type="PANTHER" id="PTHR16551">
    <property type="entry name" value="AGOUTI RELATED"/>
    <property type="match status" value="1"/>
</dbReference>
<dbReference type="GO" id="GO:0070996">
    <property type="term" value="F:type 1 melanocortin receptor binding"/>
    <property type="evidence" value="ECO:0007669"/>
    <property type="project" value="TreeGrafter"/>
</dbReference>
<name>A0AAV6T4S8_SOLSE</name>
<feature type="disulfide bond" evidence="1">
    <location>
        <begin position="120"/>
        <end position="127"/>
    </location>
</feature>
<reference evidence="4 5" key="1">
    <citation type="journal article" date="2021" name="Sci. Rep.">
        <title>Chromosome anchoring in Senegalese sole (Solea senegalensis) reveals sex-associated markers and genome rearrangements in flatfish.</title>
        <authorList>
            <person name="Guerrero-Cozar I."/>
            <person name="Gomez-Garrido J."/>
            <person name="Berbel C."/>
            <person name="Martinez-Blanch J.F."/>
            <person name="Alioto T."/>
            <person name="Claros M.G."/>
            <person name="Gagnaire P.A."/>
            <person name="Manchado M."/>
        </authorList>
    </citation>
    <scope>NUCLEOTIDE SEQUENCE [LARGE SCALE GENOMIC DNA]</scope>
    <source>
        <strain evidence="4">Sse05_10M</strain>
    </source>
</reference>
<dbReference type="GO" id="GO:0005615">
    <property type="term" value="C:extracellular space"/>
    <property type="evidence" value="ECO:0007669"/>
    <property type="project" value="TreeGrafter"/>
</dbReference>
<dbReference type="SMART" id="SM00792">
    <property type="entry name" value="Agouti"/>
    <property type="match status" value="1"/>
</dbReference>
<dbReference type="PANTHER" id="PTHR16551:SF5">
    <property type="entry name" value="AGOUTI-RELATED PEPTIDE 2"/>
    <property type="match status" value="1"/>
</dbReference>
<dbReference type="GO" id="GO:0008343">
    <property type="term" value="P:adult feeding behavior"/>
    <property type="evidence" value="ECO:0007669"/>
    <property type="project" value="TreeGrafter"/>
</dbReference>
<feature type="signal peptide" evidence="2">
    <location>
        <begin position="1"/>
        <end position="18"/>
    </location>
</feature>
<keyword evidence="2" id="KW-0732">Signal</keyword>
<dbReference type="AlphaFoldDB" id="A0AAV6T4S8"/>
<feature type="chain" id="PRO_5043630505" evidence="2">
    <location>
        <begin position="19"/>
        <end position="140"/>
    </location>
</feature>
<dbReference type="GO" id="GO:2000253">
    <property type="term" value="P:positive regulation of feeding behavior"/>
    <property type="evidence" value="ECO:0007669"/>
    <property type="project" value="TreeGrafter"/>
</dbReference>
<evidence type="ECO:0000256" key="1">
    <source>
        <dbReference type="PROSITE-ProRule" id="PRU00494"/>
    </source>
</evidence>
<dbReference type="InterPro" id="IPR027300">
    <property type="entry name" value="Agouti_dom"/>
</dbReference>
<accession>A0AAV6T4S8</accession>
<comment type="caution">
    <text evidence="1">Lacks conserved residue(s) required for the propagation of feature annotation.</text>
</comment>
<keyword evidence="5" id="KW-1185">Reference proteome</keyword>